<dbReference type="KEGG" id="nfl:COO91_00732"/>
<evidence type="ECO:0000313" key="1">
    <source>
        <dbReference type="EMBL" id="AUB34894.1"/>
    </source>
</evidence>
<protein>
    <submittedName>
        <fullName evidence="1">Type II restriction/modification system, DNA methylase subunit YeeA</fullName>
    </submittedName>
</protein>
<dbReference type="GO" id="GO:0032259">
    <property type="term" value="P:methylation"/>
    <property type="evidence" value="ECO:0007669"/>
    <property type="project" value="UniProtKB-KW"/>
</dbReference>
<proteinExistence type="predicted"/>
<dbReference type="AlphaFoldDB" id="A0A2K8SHE7"/>
<accession>A0A2K8SHE7</accession>
<dbReference type="EMBL" id="CP024785">
    <property type="protein sequence ID" value="AUB34894.1"/>
    <property type="molecule type" value="Genomic_DNA"/>
</dbReference>
<organism evidence="1 2">
    <name type="scientific">Nostoc flagelliforme CCNUN1</name>
    <dbReference type="NCBI Taxonomy" id="2038116"/>
    <lineage>
        <taxon>Bacteria</taxon>
        <taxon>Bacillati</taxon>
        <taxon>Cyanobacteriota</taxon>
        <taxon>Cyanophyceae</taxon>
        <taxon>Nostocales</taxon>
        <taxon>Nostocaceae</taxon>
        <taxon>Nostoc</taxon>
    </lineage>
</organism>
<dbReference type="RefSeq" id="WP_100897359.1">
    <property type="nucleotide sequence ID" value="NZ_CAWNNC010000001.1"/>
</dbReference>
<keyword evidence="1" id="KW-0808">Transferase</keyword>
<gene>
    <name evidence="1" type="ORF">COO91_00732</name>
</gene>
<reference evidence="1 2" key="1">
    <citation type="submission" date="2017-11" db="EMBL/GenBank/DDBJ databases">
        <title>Complete genome of a free-living desiccation-tolerant cyanobacterium and its photosynthetic adaptation to extreme terrestrial habitat.</title>
        <authorList>
            <person name="Shang J."/>
        </authorList>
    </citation>
    <scope>NUCLEOTIDE SEQUENCE [LARGE SCALE GENOMIC DNA]</scope>
    <source>
        <strain evidence="1 2">CCNUN1</strain>
    </source>
</reference>
<sequence length="185" mass="21214">MHRGLRLNALTRAYADLWTSVALTEITQDNWAVENPMLDSFESPWQELDPQKWSWHSPLRSDYSRRQALLEIDVLVALALGLSLDELTTIYRVQFPVMRQYELGDEYDAKGQRLPSTNRKAPGGKEVREALKDWSGTSPLTVSWQINDGLETVTKTFYPPFTKVDREADYAQAYEVLQKRYGGGV</sequence>
<dbReference type="Proteomes" id="UP000232003">
    <property type="component" value="Chromosome"/>
</dbReference>
<keyword evidence="1" id="KW-0489">Methyltransferase</keyword>
<keyword evidence="2" id="KW-1185">Reference proteome</keyword>
<dbReference type="GO" id="GO:0008168">
    <property type="term" value="F:methyltransferase activity"/>
    <property type="evidence" value="ECO:0007669"/>
    <property type="project" value="UniProtKB-KW"/>
</dbReference>
<dbReference type="OrthoDB" id="32195at2"/>
<name>A0A2K8SHE7_9NOSO</name>
<evidence type="ECO:0000313" key="2">
    <source>
        <dbReference type="Proteomes" id="UP000232003"/>
    </source>
</evidence>